<gene>
    <name evidence="1" type="ORF">Vadar_001744</name>
</gene>
<reference evidence="1 2" key="1">
    <citation type="journal article" date="2021" name="Hortic Res">
        <title>High-quality reference genome and annotation aids understanding of berry development for evergreen blueberry (Vaccinium darrowii).</title>
        <authorList>
            <person name="Yu J."/>
            <person name="Hulse-Kemp A.M."/>
            <person name="Babiker E."/>
            <person name="Staton M."/>
        </authorList>
    </citation>
    <scope>NUCLEOTIDE SEQUENCE [LARGE SCALE GENOMIC DNA]</scope>
    <source>
        <strain evidence="2">cv. NJ 8807/NJ 8810</strain>
        <tissue evidence="1">Young leaf</tissue>
    </source>
</reference>
<comment type="caution">
    <text evidence="1">The sequence shown here is derived from an EMBL/GenBank/DDBJ whole genome shotgun (WGS) entry which is preliminary data.</text>
</comment>
<accession>A0ACB7XEN4</accession>
<evidence type="ECO:0000313" key="2">
    <source>
        <dbReference type="Proteomes" id="UP000828048"/>
    </source>
</evidence>
<dbReference type="EMBL" id="CM037160">
    <property type="protein sequence ID" value="KAH7839249.1"/>
    <property type="molecule type" value="Genomic_DNA"/>
</dbReference>
<protein>
    <submittedName>
        <fullName evidence="1">Uncharacterized protein</fullName>
    </submittedName>
</protein>
<dbReference type="Proteomes" id="UP000828048">
    <property type="component" value="Chromosome 10"/>
</dbReference>
<proteinExistence type="predicted"/>
<sequence length="1002" mass="112372">MLGMATVVNKTLTCFCYWGGQRIVNANGTFLYNGGTCAAVYVKESTPLNEICQKVCGALKINVEGKMLYYNIKRDKTKYLILRDDEGATMFFQLNEDDVDVFVEEKGQSNETLLVFYPSTRESIVTDNFTSHGGLIVSNSSHGGLTVPSSSHGGTTAPSMQGTQVTNRCSQEMGLVPYLSENTNDILTGKGQLFDSPDLFKQAITVFAAANKFSFKFLDNSRTYYRVVCDVKGCPWKLTARCEGTDLVRVISLKKEHAHNASDASTYKATIRSKQVGLLFKNAILDKPEFRPRDICNDFEHAFQCRLTYKQGWRAKERAKEFINGPPSSSFHLVPWLCRRLVESIPDTRAIWTSTDEGKFKQLFVSYGPSIAGFHKGCRPILKLDACFLTGYYRGHCLSASAHDANDGLYPLAYAIVSSENDDDWLWFLVNLKEVLQGRQVVLVTDRNPSLLNGIIKVFGGECNAWCLRHLRENFSKFASSKGLKVDRRKAALKLVNDLAFARTDEIFKFHLQRLYGMNEHLGKWVEDNNPMHWSNAYFPFQRWDKMYTNLAECFNNWILPLRDLDIIQFMTGHVLKVTDMLVRKRVAIQSWKLPVGDKIEEDIKKNQFVARKYMHRPTSPTEFIVYNTARKMFTVKLVPRTCSCLAWKMSGVPCAHACRAIENSGFSVYDMVDPFLRKEMQQVIYDNTMSPVPLYDMPPLSSLGPSHESNYTTVQDTGGASSIDSGCNSENLFAKVHHTLDTFSGVTWVQLFFSWVLYVDTGGASSVDSGCNSENLSAKVHHTLDTFSGVTWVQLFFSRVLYLDTRGASSVDSGCNSENLSAKVHYTLDTFSGVTWVQLFFSWVLYLDTGGASSVDSGCNSENLSAKVHHTLDTFSGVTWVQLFFSRVLYLDTGGASFVDSGCNSENLSAKVHHTLDTFSGVTWVQLFFSRVLYLDTGGASYFDSGCKSDNLSAKRHHALTLSGVTWVQLFFSWVLYFDTGGATSFDSGCKNDNLSTKCIS</sequence>
<name>A0ACB7XEN4_9ERIC</name>
<keyword evidence="2" id="KW-1185">Reference proteome</keyword>
<evidence type="ECO:0000313" key="1">
    <source>
        <dbReference type="EMBL" id="KAH7839249.1"/>
    </source>
</evidence>
<organism evidence="1 2">
    <name type="scientific">Vaccinium darrowii</name>
    <dbReference type="NCBI Taxonomy" id="229202"/>
    <lineage>
        <taxon>Eukaryota</taxon>
        <taxon>Viridiplantae</taxon>
        <taxon>Streptophyta</taxon>
        <taxon>Embryophyta</taxon>
        <taxon>Tracheophyta</taxon>
        <taxon>Spermatophyta</taxon>
        <taxon>Magnoliopsida</taxon>
        <taxon>eudicotyledons</taxon>
        <taxon>Gunneridae</taxon>
        <taxon>Pentapetalae</taxon>
        <taxon>asterids</taxon>
        <taxon>Ericales</taxon>
        <taxon>Ericaceae</taxon>
        <taxon>Vaccinioideae</taxon>
        <taxon>Vaccinieae</taxon>
        <taxon>Vaccinium</taxon>
    </lineage>
</organism>